<dbReference type="Proteomes" id="UP000199729">
    <property type="component" value="Chromosome"/>
</dbReference>
<protein>
    <submittedName>
        <fullName evidence="1">Uncharacterized protein</fullName>
    </submittedName>
</protein>
<dbReference type="EMBL" id="CP022423">
    <property type="protein sequence ID" value="ASM77806.1"/>
    <property type="molecule type" value="Genomic_DNA"/>
</dbReference>
<evidence type="ECO:0000313" key="2">
    <source>
        <dbReference type="Proteomes" id="UP000199729"/>
    </source>
</evidence>
<keyword evidence="2" id="KW-1185">Reference proteome</keyword>
<organism evidence="1 2">
    <name type="scientific">Vitreoscilla filiformis</name>
    <dbReference type="NCBI Taxonomy" id="63"/>
    <lineage>
        <taxon>Bacteria</taxon>
        <taxon>Pseudomonadati</taxon>
        <taxon>Pseudomonadota</taxon>
        <taxon>Betaproteobacteria</taxon>
        <taxon>Neisseriales</taxon>
        <taxon>Neisseriaceae</taxon>
        <taxon>Vitreoscilla</taxon>
    </lineage>
</organism>
<evidence type="ECO:0000313" key="1">
    <source>
        <dbReference type="EMBL" id="ASM77806.1"/>
    </source>
</evidence>
<reference evidence="1 2" key="1">
    <citation type="submission" date="2017-07" db="EMBL/GenBank/DDBJ databases">
        <title>Complete Genome Sequence of the cosmetic ferment Vitreoscilla filiformis (ATCC15551).</title>
        <authorList>
            <person name="Contreras S."/>
            <person name="Sagory-Zalkind P."/>
            <person name="Blanquart H."/>
            <person name="Iltis A."/>
            <person name="Morand S.C."/>
        </authorList>
    </citation>
    <scope>NUCLEOTIDE SEQUENCE [LARGE SCALE GENOMIC DNA]</scope>
    <source>
        <strain evidence="1 2">ATCC 15551</strain>
    </source>
</reference>
<dbReference type="KEGG" id="vff:VITFI_CDS2028"/>
<dbReference type="AlphaFoldDB" id="A0A221KFK8"/>
<accession>A0A221KFK8</accession>
<gene>
    <name evidence="1" type="ORF">VITFI_CDS2028</name>
</gene>
<proteinExistence type="predicted"/>
<name>A0A221KFK8_VITFI</name>
<sequence>MLLIVTFLAGCANLQGVQNFARSYDKLAAYPELTHHFVDTYAREQPYLPTASDAVARETDQKRQAAQADLLKIHTIVGQYMGTLGKMAGDTTFQTHSADSAVSSAVQEHPELGMNALYLEALSRLSTLTARWAIAQLQVNAVRDMIRDGDDAFQTIVKGMKSVVRLYRKTAENEKKNFTNFYEVELMMIDPAQNRLLVSLARAHSLQQVRSYDQVIGQCQTLENNLEAMAAHHTFLAENSDAFRGAGAATSTTQLIHKASDTVGW</sequence>